<reference evidence="1 2" key="1">
    <citation type="journal article" date="2018" name="Front. Plant Sci.">
        <title>Red Clover (Trifolium pratense) and Zigzag Clover (T. medium) - A Picture of Genomic Similarities and Differences.</title>
        <authorList>
            <person name="Dluhosova J."/>
            <person name="Istvanek J."/>
            <person name="Nedelnik J."/>
            <person name="Repkova J."/>
        </authorList>
    </citation>
    <scope>NUCLEOTIDE SEQUENCE [LARGE SCALE GENOMIC DNA]</scope>
    <source>
        <strain evidence="2">cv. 10/8</strain>
        <tissue evidence="1">Leaf</tissue>
    </source>
</reference>
<dbReference type="EMBL" id="LXQA010308321">
    <property type="protein sequence ID" value="MCI42744.1"/>
    <property type="molecule type" value="Genomic_DNA"/>
</dbReference>
<organism evidence="1 2">
    <name type="scientific">Trifolium medium</name>
    <dbReference type="NCBI Taxonomy" id="97028"/>
    <lineage>
        <taxon>Eukaryota</taxon>
        <taxon>Viridiplantae</taxon>
        <taxon>Streptophyta</taxon>
        <taxon>Embryophyta</taxon>
        <taxon>Tracheophyta</taxon>
        <taxon>Spermatophyta</taxon>
        <taxon>Magnoliopsida</taxon>
        <taxon>eudicotyledons</taxon>
        <taxon>Gunneridae</taxon>
        <taxon>Pentapetalae</taxon>
        <taxon>rosids</taxon>
        <taxon>fabids</taxon>
        <taxon>Fabales</taxon>
        <taxon>Fabaceae</taxon>
        <taxon>Papilionoideae</taxon>
        <taxon>50 kb inversion clade</taxon>
        <taxon>NPAAA clade</taxon>
        <taxon>Hologalegina</taxon>
        <taxon>IRL clade</taxon>
        <taxon>Trifolieae</taxon>
        <taxon>Trifolium</taxon>
    </lineage>
</organism>
<sequence length="30" mass="3479">MGKFQKIKDNYTLFNLEDKVEFKGGGIVMK</sequence>
<accession>A0A392S3G5</accession>
<proteinExistence type="predicted"/>
<dbReference type="AlphaFoldDB" id="A0A392S3G5"/>
<comment type="caution">
    <text evidence="1">The sequence shown here is derived from an EMBL/GenBank/DDBJ whole genome shotgun (WGS) entry which is preliminary data.</text>
</comment>
<keyword evidence="2" id="KW-1185">Reference proteome</keyword>
<evidence type="ECO:0000313" key="2">
    <source>
        <dbReference type="Proteomes" id="UP000265520"/>
    </source>
</evidence>
<evidence type="ECO:0000313" key="1">
    <source>
        <dbReference type="EMBL" id="MCI42744.1"/>
    </source>
</evidence>
<dbReference type="Proteomes" id="UP000265520">
    <property type="component" value="Unassembled WGS sequence"/>
</dbReference>
<feature type="non-terminal residue" evidence="1">
    <location>
        <position position="30"/>
    </location>
</feature>
<protein>
    <submittedName>
        <fullName evidence="1">Uncharacterized protein</fullName>
    </submittedName>
</protein>
<name>A0A392S3G5_9FABA</name>